<proteinExistence type="predicted"/>
<accession>A0A382XNM6</accession>
<feature type="non-terminal residue" evidence="2">
    <location>
        <position position="1"/>
    </location>
</feature>
<keyword evidence="1" id="KW-0472">Membrane</keyword>
<evidence type="ECO:0000256" key="1">
    <source>
        <dbReference type="SAM" id="Phobius"/>
    </source>
</evidence>
<dbReference type="AlphaFoldDB" id="A0A382XNM6"/>
<name>A0A382XNM6_9ZZZZ</name>
<keyword evidence="1" id="KW-1133">Transmembrane helix</keyword>
<protein>
    <submittedName>
        <fullName evidence="2">Uncharacterized protein</fullName>
    </submittedName>
</protein>
<keyword evidence="1" id="KW-0812">Transmembrane</keyword>
<evidence type="ECO:0000313" key="2">
    <source>
        <dbReference type="EMBL" id="SVD72593.1"/>
    </source>
</evidence>
<feature type="non-terminal residue" evidence="2">
    <location>
        <position position="140"/>
    </location>
</feature>
<gene>
    <name evidence="2" type="ORF">METZ01_LOCUS425447</name>
</gene>
<dbReference type="EMBL" id="UINC01169185">
    <property type="protein sequence ID" value="SVD72593.1"/>
    <property type="molecule type" value="Genomic_DNA"/>
</dbReference>
<sequence length="140" mass="15857">VKPFIDGTIKNSAQGFAGLLLLLVISLIGSHFINILIILLIVIWIICSVLLKKGYLEELKKSVGKRDLNLESFNINITDSYLVDLFKKTLISGNQNQKIFIINEIKNLSPKPWKKELKALLIDGSVEVRREILAFSHNDR</sequence>
<organism evidence="2">
    <name type="scientific">marine metagenome</name>
    <dbReference type="NCBI Taxonomy" id="408172"/>
    <lineage>
        <taxon>unclassified sequences</taxon>
        <taxon>metagenomes</taxon>
        <taxon>ecological metagenomes</taxon>
    </lineage>
</organism>
<feature type="transmembrane region" description="Helical" evidence="1">
    <location>
        <begin position="20"/>
        <end position="51"/>
    </location>
</feature>
<reference evidence="2" key="1">
    <citation type="submission" date="2018-05" db="EMBL/GenBank/DDBJ databases">
        <authorList>
            <person name="Lanie J.A."/>
            <person name="Ng W.-L."/>
            <person name="Kazmierczak K.M."/>
            <person name="Andrzejewski T.M."/>
            <person name="Davidsen T.M."/>
            <person name="Wayne K.J."/>
            <person name="Tettelin H."/>
            <person name="Glass J.I."/>
            <person name="Rusch D."/>
            <person name="Podicherti R."/>
            <person name="Tsui H.-C.T."/>
            <person name="Winkler M.E."/>
        </authorList>
    </citation>
    <scope>NUCLEOTIDE SEQUENCE</scope>
</reference>